<feature type="compositionally biased region" description="Basic residues" evidence="1">
    <location>
        <begin position="157"/>
        <end position="169"/>
    </location>
</feature>
<feature type="region of interest" description="Disordered" evidence="1">
    <location>
        <begin position="1"/>
        <end position="70"/>
    </location>
</feature>
<keyword evidence="2" id="KW-1133">Transmembrane helix</keyword>
<feature type="compositionally biased region" description="Polar residues" evidence="1">
    <location>
        <begin position="385"/>
        <end position="416"/>
    </location>
</feature>
<evidence type="ECO:0000256" key="1">
    <source>
        <dbReference type="SAM" id="MobiDB-lite"/>
    </source>
</evidence>
<evidence type="ECO:0000256" key="2">
    <source>
        <dbReference type="SAM" id="Phobius"/>
    </source>
</evidence>
<feature type="compositionally biased region" description="Basic and acidic residues" evidence="1">
    <location>
        <begin position="284"/>
        <end position="295"/>
    </location>
</feature>
<organism evidence="3 4">
    <name type="scientific">Apophysomyces ossiformis</name>
    <dbReference type="NCBI Taxonomy" id="679940"/>
    <lineage>
        <taxon>Eukaryota</taxon>
        <taxon>Fungi</taxon>
        <taxon>Fungi incertae sedis</taxon>
        <taxon>Mucoromycota</taxon>
        <taxon>Mucoromycotina</taxon>
        <taxon>Mucoromycetes</taxon>
        <taxon>Mucorales</taxon>
        <taxon>Mucorineae</taxon>
        <taxon>Mucoraceae</taxon>
        <taxon>Apophysomyces</taxon>
    </lineage>
</organism>
<reference evidence="3" key="1">
    <citation type="submission" date="2020-01" db="EMBL/GenBank/DDBJ databases">
        <title>Genome Sequencing of Three Apophysomyces-Like Fungal Strains Confirms a Novel Fungal Genus in the Mucoromycota with divergent Burkholderia-like Endosymbiotic Bacteria.</title>
        <authorList>
            <person name="Stajich J.E."/>
            <person name="Macias A.M."/>
            <person name="Carter-House D."/>
            <person name="Lovett B."/>
            <person name="Kasson L.R."/>
            <person name="Berry K."/>
            <person name="Grigoriev I."/>
            <person name="Chang Y."/>
            <person name="Spatafora J."/>
            <person name="Kasson M.T."/>
        </authorList>
    </citation>
    <scope>NUCLEOTIDE SEQUENCE</scope>
    <source>
        <strain evidence="3">NRRL A-21654</strain>
    </source>
</reference>
<feature type="region of interest" description="Disordered" evidence="1">
    <location>
        <begin position="610"/>
        <end position="646"/>
    </location>
</feature>
<keyword evidence="2" id="KW-0472">Membrane</keyword>
<feature type="compositionally biased region" description="Low complexity" evidence="1">
    <location>
        <begin position="788"/>
        <end position="806"/>
    </location>
</feature>
<feature type="compositionally biased region" description="Polar residues" evidence="1">
    <location>
        <begin position="351"/>
        <end position="369"/>
    </location>
</feature>
<feature type="compositionally biased region" description="Basic and acidic residues" evidence="1">
    <location>
        <begin position="209"/>
        <end position="218"/>
    </location>
</feature>
<feature type="compositionally biased region" description="Polar residues" evidence="1">
    <location>
        <begin position="170"/>
        <end position="187"/>
    </location>
</feature>
<feature type="transmembrane region" description="Helical" evidence="2">
    <location>
        <begin position="929"/>
        <end position="950"/>
    </location>
</feature>
<feature type="compositionally biased region" description="Acidic residues" evidence="1">
    <location>
        <begin position="614"/>
        <end position="646"/>
    </location>
</feature>
<comment type="caution">
    <text evidence="3">The sequence shown here is derived from an EMBL/GenBank/DDBJ whole genome shotgun (WGS) entry which is preliminary data.</text>
</comment>
<protein>
    <submittedName>
        <fullName evidence="3">Uncharacterized protein</fullName>
    </submittedName>
</protein>
<feature type="region of interest" description="Disordered" evidence="1">
    <location>
        <begin position="131"/>
        <end position="416"/>
    </location>
</feature>
<feature type="region of interest" description="Disordered" evidence="1">
    <location>
        <begin position="85"/>
        <end position="110"/>
    </location>
</feature>
<dbReference type="Proteomes" id="UP000605846">
    <property type="component" value="Unassembled WGS sequence"/>
</dbReference>
<accession>A0A8H7BKD4</accession>
<dbReference type="EMBL" id="JABAYA010000243">
    <property type="protein sequence ID" value="KAF7721680.1"/>
    <property type="molecule type" value="Genomic_DNA"/>
</dbReference>
<feature type="region of interest" description="Disordered" evidence="1">
    <location>
        <begin position="788"/>
        <end position="811"/>
    </location>
</feature>
<name>A0A8H7BKD4_9FUNG</name>
<keyword evidence="2" id="KW-0812">Transmembrane</keyword>
<sequence>MAMQPHRYFNELSHWRNASQRPQPQLKKNTSPERESTTMPANRHSHTAFSPNDEEHHPDSTKQTLFPVDSNRGWLETTSVKVAPSLSSTYDRSHPSGRKSEKEINAESRKAQDMLGAVSNEDIMKLTQMTQQPIEMPRKHAHKDQRHHRSTDDNSKNGKKQTLHSRHTSVHQLTDGNQDPSTSSKPVKSTDAIDYNKKDSQDPYLNDVPIEHINRNTAEHSPNVSRADPLSRVSGSSISTEDLIFKSQRASVSPHTRPSMSTPPPSTLSSPGNKDISYFTPQEVSRENAKSDNRRSWYKALIKRDKSKGKARADGEINRPTEGSRLSTESDRSQPCTPTELESLPMVRETSCGSTASNKGSTQENSTRQRLPMPSTDILKRMSSLHPTSSMKSRLPWTTSRHQRTSSSALPTTTVDPSLFLTNSQQKKRYDERRHSFDSMQSVIKDYTKSSVKPNGNAAKLRHRISTGGIIKRSNSQNDRKYHFAMIQDKEKNKLLDSSVNYSAWAADEHESPSQAHLGNNTDASDALDGYISDTDGIYRSESECAIKSTCASVSGSESGKAEANEHTDTMRTLLLDYDSLPDDVILLLKKYEDSGKMELNYRKVKRMQKDEYVDSDNDGSDNKDDDGEEEDGEDDDEDDEGDNEEAVNAAKIISSEYFPMKRDAGIKPVIKRIARVHASQDDTYEFVKLGQIADNESFGTGFKSYEQEEMETFSKTVDERLETLQKVSQKAKQFLNDHCDVMDSLGLDDIETQCNLYGSRHSMKGYKSALVKGGSECRPHVSFAVAPSSSSSNSSCNSSQSINPPLSGSAHEPMITSSRYNYASIRRAPSLLLNNIPYRSVNPFDYRQEEVRLGVEALRNEMLEFKRALCSTEELVRDVQIDVNDTRNRMEVYIKDIPESQYSALKKLEVDIEAILANRAKNPWMDTGYALLSYLLTGVWIIICVLKWGRKVILFPHKLWCTYSEYINERNKAVKRASIRSVVGPSDRPREE</sequence>
<feature type="compositionally biased region" description="Basic and acidic residues" evidence="1">
    <location>
        <begin position="91"/>
        <end position="110"/>
    </location>
</feature>
<dbReference type="OrthoDB" id="2290256at2759"/>
<evidence type="ECO:0000313" key="3">
    <source>
        <dbReference type="EMBL" id="KAF7721680.1"/>
    </source>
</evidence>
<keyword evidence="4" id="KW-1185">Reference proteome</keyword>
<feature type="compositionally biased region" description="Basic residues" evidence="1">
    <location>
        <begin position="139"/>
        <end position="149"/>
    </location>
</feature>
<evidence type="ECO:0000313" key="4">
    <source>
        <dbReference type="Proteomes" id="UP000605846"/>
    </source>
</evidence>
<feature type="compositionally biased region" description="Polar residues" evidence="1">
    <location>
        <begin position="16"/>
        <end position="29"/>
    </location>
</feature>
<dbReference type="AlphaFoldDB" id="A0A8H7BKD4"/>
<gene>
    <name evidence="3" type="ORF">EC973_004301</name>
</gene>
<proteinExistence type="predicted"/>